<sequence>MANASTTPELSLSFSDLTETTITSSRPLAGSELRQVFTRGIQGFSDLYVILAFNSPSARPVYDDHVVLALAALRIRNPLLSCHVSFVGSVPAYVCAAPMTERHALKEARDMVEFSTFRTRDQSVAALRKRWSEGVDPRDTLDIRQGIIRFVWMKGGVGSAEGQYIFGLQEPHFVTDARRQIRVVRQFLELLVDVDRAHGDLMGYFSGPRRPLRIPDSLEDWLPKMQISDTQMEAQDAYNKLIQASTLPRGGRIPDGTGAKDDAIPREDLRVWSREDTKRILSACSAHGVTITHIACAAMALAAMEMDANSESPLPISPNGPQGFCLGNAIDLMARADSEARELESEQSARIVTFPVYIVAPPSAYAATHKMEVLWSLAKQCRDNTRAFVQSPHFWQFVQLARATMTEDLLGRVASKPSVPYLSSIGDLDRELPRHYPFVSSSTMPEEGGQAAVPALYIAKMTQGVKPNQFIDAIQMWTYDKCLHMSLLYNASRMTPVSMISYFSRAQDIISSLSVVNPKF</sequence>
<reference evidence="1 2" key="1">
    <citation type="journal article" date="2012" name="Science">
        <title>The Paleozoic origin of enzymatic lignin decomposition reconstructed from 31 fungal genomes.</title>
        <authorList>
            <person name="Floudas D."/>
            <person name="Binder M."/>
            <person name="Riley R."/>
            <person name="Barry K."/>
            <person name="Blanchette R.A."/>
            <person name="Henrissat B."/>
            <person name="Martinez A.T."/>
            <person name="Otillar R."/>
            <person name="Spatafora J.W."/>
            <person name="Yadav J.S."/>
            <person name="Aerts A."/>
            <person name="Benoit I."/>
            <person name="Boyd A."/>
            <person name="Carlson A."/>
            <person name="Copeland A."/>
            <person name="Coutinho P.M."/>
            <person name="de Vries R.P."/>
            <person name="Ferreira P."/>
            <person name="Findley K."/>
            <person name="Foster B."/>
            <person name="Gaskell J."/>
            <person name="Glotzer D."/>
            <person name="Gorecki P."/>
            <person name="Heitman J."/>
            <person name="Hesse C."/>
            <person name="Hori C."/>
            <person name="Igarashi K."/>
            <person name="Jurgens J.A."/>
            <person name="Kallen N."/>
            <person name="Kersten P."/>
            <person name="Kohler A."/>
            <person name="Kuees U."/>
            <person name="Kumar T.K.A."/>
            <person name="Kuo A."/>
            <person name="LaButti K."/>
            <person name="Larrondo L.F."/>
            <person name="Lindquist E."/>
            <person name="Ling A."/>
            <person name="Lombard V."/>
            <person name="Lucas S."/>
            <person name="Lundell T."/>
            <person name="Martin R."/>
            <person name="McLaughlin D.J."/>
            <person name="Morgenstern I."/>
            <person name="Morin E."/>
            <person name="Murat C."/>
            <person name="Nagy L.G."/>
            <person name="Nolan M."/>
            <person name="Ohm R.A."/>
            <person name="Patyshakuliyeva A."/>
            <person name="Rokas A."/>
            <person name="Ruiz-Duenas F.J."/>
            <person name="Sabat G."/>
            <person name="Salamov A."/>
            <person name="Samejima M."/>
            <person name="Schmutz J."/>
            <person name="Slot J.C."/>
            <person name="St John F."/>
            <person name="Stenlid J."/>
            <person name="Sun H."/>
            <person name="Sun S."/>
            <person name="Syed K."/>
            <person name="Tsang A."/>
            <person name="Wiebenga A."/>
            <person name="Young D."/>
            <person name="Pisabarro A."/>
            <person name="Eastwood D.C."/>
            <person name="Martin F."/>
            <person name="Cullen D."/>
            <person name="Grigoriev I.V."/>
            <person name="Hibbett D.S."/>
        </authorList>
    </citation>
    <scope>NUCLEOTIDE SEQUENCE [LARGE SCALE GENOMIC DNA]</scope>
    <source>
        <strain evidence="1 2">MD-104</strain>
    </source>
</reference>
<dbReference type="PANTHER" id="PTHR42034">
    <property type="entry name" value="CHROMOSOME 7, WHOLE GENOME SHOTGUN SEQUENCE-RELATED"/>
    <property type="match status" value="1"/>
</dbReference>
<protein>
    <recommendedName>
        <fullName evidence="3">Condensation domain-containing protein</fullName>
    </recommendedName>
</protein>
<dbReference type="Gene3D" id="3.30.559.10">
    <property type="entry name" value="Chloramphenicol acetyltransferase-like domain"/>
    <property type="match status" value="1"/>
</dbReference>
<proteinExistence type="predicted"/>
<evidence type="ECO:0000313" key="2">
    <source>
        <dbReference type="Proteomes" id="UP000218811"/>
    </source>
</evidence>
<dbReference type="PANTHER" id="PTHR42034:SF1">
    <property type="entry name" value="CONDENSATION DOMAIN-CONTAINING PROTEIN"/>
    <property type="match status" value="1"/>
</dbReference>
<gene>
    <name evidence="1" type="ORF">WOLCODRAFT_83167</name>
</gene>
<dbReference type="InterPro" id="IPR023213">
    <property type="entry name" value="CAT-like_dom_sf"/>
</dbReference>
<organism evidence="1 2">
    <name type="scientific">Wolfiporia cocos (strain MD-104)</name>
    <name type="common">Brown rot fungus</name>
    <dbReference type="NCBI Taxonomy" id="742152"/>
    <lineage>
        <taxon>Eukaryota</taxon>
        <taxon>Fungi</taxon>
        <taxon>Dikarya</taxon>
        <taxon>Basidiomycota</taxon>
        <taxon>Agaricomycotina</taxon>
        <taxon>Agaricomycetes</taxon>
        <taxon>Polyporales</taxon>
        <taxon>Phaeolaceae</taxon>
        <taxon>Wolfiporia</taxon>
    </lineage>
</organism>
<dbReference type="AlphaFoldDB" id="A0A2H3JDZ8"/>
<dbReference type="Gene3D" id="3.30.559.30">
    <property type="entry name" value="Nonribosomal peptide synthetase, condensation domain"/>
    <property type="match status" value="1"/>
</dbReference>
<keyword evidence="2" id="KW-1185">Reference proteome</keyword>
<dbReference type="STRING" id="742152.A0A2H3JDZ8"/>
<accession>A0A2H3JDZ8</accession>
<dbReference type="Proteomes" id="UP000218811">
    <property type="component" value="Unassembled WGS sequence"/>
</dbReference>
<evidence type="ECO:0008006" key="3">
    <source>
        <dbReference type="Google" id="ProtNLM"/>
    </source>
</evidence>
<name>A0A2H3JDZ8_WOLCO</name>
<dbReference type="OrthoDB" id="2768710at2759"/>
<evidence type="ECO:0000313" key="1">
    <source>
        <dbReference type="EMBL" id="PCH36959.1"/>
    </source>
</evidence>
<dbReference type="EMBL" id="KB467898">
    <property type="protein sequence ID" value="PCH36959.1"/>
    <property type="molecule type" value="Genomic_DNA"/>
</dbReference>